<evidence type="ECO:0000256" key="1">
    <source>
        <dbReference type="SAM" id="MobiDB-lite"/>
    </source>
</evidence>
<protein>
    <recommendedName>
        <fullName evidence="5">Periplasmic heavy metal sensor</fullName>
    </recommendedName>
</protein>
<organism evidence="3 4">
    <name type="scientific">Hymenobacter oligotrophus</name>
    <dbReference type="NCBI Taxonomy" id="2319843"/>
    <lineage>
        <taxon>Bacteria</taxon>
        <taxon>Pseudomonadati</taxon>
        <taxon>Bacteroidota</taxon>
        <taxon>Cytophagia</taxon>
        <taxon>Cytophagales</taxon>
        <taxon>Hymenobacteraceae</taxon>
        <taxon>Hymenobacter</taxon>
    </lineage>
</organism>
<gene>
    <name evidence="3" type="ORF">D3Y59_08010</name>
</gene>
<dbReference type="OrthoDB" id="884879at2"/>
<evidence type="ECO:0000313" key="3">
    <source>
        <dbReference type="EMBL" id="AYA37005.1"/>
    </source>
</evidence>
<sequence length="172" mass="19249">MKKMLLLLTVAALGFTTAQAQNPSSANAGTPNPGNYQGRGQGQGRFSPEQRADMQAQRLAKQLRLTPDQQARARAIFLTQATEMETLRAQNQPGNADRQALGQKVQEARTRTDEQLRGVLTPEQFAQYQAKREDQMEDRLERREEVKEAKVKAKGDKVKVKTDKNKAKVKAD</sequence>
<evidence type="ECO:0000256" key="2">
    <source>
        <dbReference type="SAM" id="SignalP"/>
    </source>
</evidence>
<dbReference type="AlphaFoldDB" id="A0A3B7QZG3"/>
<feature type="region of interest" description="Disordered" evidence="1">
    <location>
        <begin position="21"/>
        <end position="54"/>
    </location>
</feature>
<keyword evidence="4" id="KW-1185">Reference proteome</keyword>
<dbReference type="Proteomes" id="UP000262802">
    <property type="component" value="Chromosome"/>
</dbReference>
<name>A0A3B7QZG3_9BACT</name>
<dbReference type="KEGG" id="hyh:D3Y59_08010"/>
<keyword evidence="2" id="KW-0732">Signal</keyword>
<feature type="compositionally biased region" description="Basic and acidic residues" evidence="1">
    <location>
        <begin position="130"/>
        <end position="172"/>
    </location>
</feature>
<accession>A0A3B7QZG3</accession>
<feature type="region of interest" description="Disordered" evidence="1">
    <location>
        <begin position="129"/>
        <end position="172"/>
    </location>
</feature>
<dbReference type="EMBL" id="CP032317">
    <property type="protein sequence ID" value="AYA37005.1"/>
    <property type="molecule type" value="Genomic_DNA"/>
</dbReference>
<feature type="region of interest" description="Disordered" evidence="1">
    <location>
        <begin position="86"/>
        <end position="107"/>
    </location>
</feature>
<dbReference type="RefSeq" id="WP_119444583.1">
    <property type="nucleotide sequence ID" value="NZ_CP032317.1"/>
</dbReference>
<evidence type="ECO:0008006" key="5">
    <source>
        <dbReference type="Google" id="ProtNLM"/>
    </source>
</evidence>
<evidence type="ECO:0000313" key="4">
    <source>
        <dbReference type="Proteomes" id="UP000262802"/>
    </source>
</evidence>
<reference evidence="3 4" key="1">
    <citation type="submission" date="2018-09" db="EMBL/GenBank/DDBJ databases">
        <title>Hymenobacter medium sp. nov., isolated from R2A medium.</title>
        <authorList>
            <person name="Yingchao G."/>
        </authorList>
    </citation>
    <scope>NUCLEOTIDE SEQUENCE [LARGE SCALE GENOMIC DNA]</scope>
    <source>
        <strain evidence="4">sh-6</strain>
    </source>
</reference>
<feature type="compositionally biased region" description="Polar residues" evidence="1">
    <location>
        <begin position="21"/>
        <end position="35"/>
    </location>
</feature>
<feature type="signal peptide" evidence="2">
    <location>
        <begin position="1"/>
        <end position="20"/>
    </location>
</feature>
<proteinExistence type="predicted"/>
<feature type="chain" id="PRO_5017656646" description="Periplasmic heavy metal sensor" evidence="2">
    <location>
        <begin position="21"/>
        <end position="172"/>
    </location>
</feature>